<evidence type="ECO:0000313" key="4">
    <source>
        <dbReference type="EMBL" id="OHT02959.1"/>
    </source>
</evidence>
<dbReference type="InterPro" id="IPR013320">
    <property type="entry name" value="ConA-like_dom_sf"/>
</dbReference>
<dbReference type="EMBL" id="MLAK01000846">
    <property type="protein sequence ID" value="OHT02959.1"/>
    <property type="molecule type" value="Genomic_DNA"/>
</dbReference>
<comment type="caution">
    <text evidence="4">The sequence shown here is derived from an EMBL/GenBank/DDBJ whole genome shotgun (WGS) entry which is preliminary data.</text>
</comment>
<dbReference type="GO" id="GO:0005975">
    <property type="term" value="P:carbohydrate metabolic process"/>
    <property type="evidence" value="ECO:0007669"/>
    <property type="project" value="InterPro"/>
</dbReference>
<dbReference type="Pfam" id="PF00722">
    <property type="entry name" value="Glyco_hydro_16"/>
    <property type="match status" value="1"/>
</dbReference>
<feature type="domain" description="GH16" evidence="3">
    <location>
        <begin position="17"/>
        <end position="262"/>
    </location>
</feature>
<dbReference type="PANTHER" id="PTHR10963">
    <property type="entry name" value="GLYCOSYL HYDROLASE-RELATED"/>
    <property type="match status" value="1"/>
</dbReference>
<dbReference type="Gene3D" id="2.60.120.200">
    <property type="match status" value="1"/>
</dbReference>
<comment type="similarity">
    <text evidence="1">Belongs to the glycosyl hydrolase 16 family.</text>
</comment>
<accession>A0A1J4JUX4</accession>
<evidence type="ECO:0000259" key="3">
    <source>
        <dbReference type="PROSITE" id="PS51762"/>
    </source>
</evidence>
<dbReference type="OrthoDB" id="4781at2759"/>
<dbReference type="VEuPathDB" id="TrichDB:TRFO_29771"/>
<evidence type="ECO:0000256" key="1">
    <source>
        <dbReference type="ARBA" id="ARBA00006865"/>
    </source>
</evidence>
<evidence type="ECO:0000256" key="2">
    <source>
        <dbReference type="SAM" id="SignalP"/>
    </source>
</evidence>
<dbReference type="GO" id="GO:0004553">
    <property type="term" value="F:hydrolase activity, hydrolyzing O-glycosyl compounds"/>
    <property type="evidence" value="ECO:0007669"/>
    <property type="project" value="InterPro"/>
</dbReference>
<dbReference type="AlphaFoldDB" id="A0A1J4JUX4"/>
<dbReference type="InterPro" id="IPR050546">
    <property type="entry name" value="Glycosyl_Hydrlase_16"/>
</dbReference>
<dbReference type="InterPro" id="IPR000757">
    <property type="entry name" value="Beta-glucanase-like"/>
</dbReference>
<protein>
    <submittedName>
        <fullName evidence="4">Beta-glucanase</fullName>
    </submittedName>
</protein>
<dbReference type="RefSeq" id="XP_068356095.1">
    <property type="nucleotide sequence ID" value="XM_068506972.1"/>
</dbReference>
<dbReference type="Proteomes" id="UP000179807">
    <property type="component" value="Unassembled WGS sequence"/>
</dbReference>
<keyword evidence="5" id="KW-1185">Reference proteome</keyword>
<feature type="signal peptide" evidence="2">
    <location>
        <begin position="1"/>
        <end position="17"/>
    </location>
</feature>
<organism evidence="4 5">
    <name type="scientific">Tritrichomonas foetus</name>
    <dbReference type="NCBI Taxonomy" id="1144522"/>
    <lineage>
        <taxon>Eukaryota</taxon>
        <taxon>Metamonada</taxon>
        <taxon>Parabasalia</taxon>
        <taxon>Tritrichomonadida</taxon>
        <taxon>Tritrichomonadidae</taxon>
        <taxon>Tritrichomonas</taxon>
    </lineage>
</organism>
<name>A0A1J4JUX4_9EUKA</name>
<proteinExistence type="inferred from homology"/>
<reference evidence="4" key="1">
    <citation type="submission" date="2016-10" db="EMBL/GenBank/DDBJ databases">
        <authorList>
            <person name="Benchimol M."/>
            <person name="Almeida L.G."/>
            <person name="Vasconcelos A.T."/>
            <person name="Perreira-Neves A."/>
            <person name="Rosa I.A."/>
            <person name="Tasca T."/>
            <person name="Bogo M.R."/>
            <person name="de Souza W."/>
        </authorList>
    </citation>
    <scope>NUCLEOTIDE SEQUENCE [LARGE SCALE GENOMIC DNA]</scope>
    <source>
        <strain evidence="4">K</strain>
    </source>
</reference>
<evidence type="ECO:0000313" key="5">
    <source>
        <dbReference type="Proteomes" id="UP000179807"/>
    </source>
</evidence>
<dbReference type="SUPFAM" id="SSF49899">
    <property type="entry name" value="Concanavalin A-like lectins/glucanases"/>
    <property type="match status" value="1"/>
</dbReference>
<dbReference type="CDD" id="cd08023">
    <property type="entry name" value="GH16_laminarinase_like"/>
    <property type="match status" value="1"/>
</dbReference>
<sequence length="278" mass="32893">MMLLNFFLYCILSSASQDWELAWSEDFNYVGLPDPNIWVYEEGFVRNQENQYYMRKDLRNSRVENGHLILECHHDQNYTSVDGTQYNYSSASITTKNRVHFQYGKVEAHIRIPPGKGTWPAIWMLGTEMYFPYNGEIDIMEYVGHTKNTLYSTFHMAGYHYPPDLLSVSGNVDLKNCSDVFQNFTLVWTPQEISVYANFQHVVKYERPKDATYLDWPFDWPYYLLLNLAIGGSWGGEIDDSIFDHEVRYYIDYVKYFIDKNSPEREISWKVLNESLKR</sequence>
<keyword evidence="2" id="KW-0732">Signal</keyword>
<gene>
    <name evidence="4" type="primary">bglA</name>
    <name evidence="4" type="ORF">TRFO_29771</name>
</gene>
<dbReference type="PANTHER" id="PTHR10963:SF55">
    <property type="entry name" value="GLYCOSIDE HYDROLASE FAMILY 16 PROTEIN"/>
    <property type="match status" value="1"/>
</dbReference>
<dbReference type="PROSITE" id="PS51762">
    <property type="entry name" value="GH16_2"/>
    <property type="match status" value="1"/>
</dbReference>
<feature type="chain" id="PRO_5009630180" evidence="2">
    <location>
        <begin position="18"/>
        <end position="278"/>
    </location>
</feature>
<dbReference type="GeneID" id="94841676"/>